<evidence type="ECO:0000313" key="2">
    <source>
        <dbReference type="EMBL" id="VFB01421.1"/>
    </source>
</evidence>
<feature type="compositionally biased region" description="Basic and acidic residues" evidence="1">
    <location>
        <begin position="62"/>
        <end position="89"/>
    </location>
</feature>
<evidence type="ECO:0000256" key="1">
    <source>
        <dbReference type="SAM" id="MobiDB-lite"/>
    </source>
</evidence>
<name>A0A4U8W5G8_9NOCA</name>
<dbReference type="AlphaFoldDB" id="A0A4U8W5G8"/>
<dbReference type="RefSeq" id="WP_130918931.1">
    <property type="nucleotide sequence ID" value="NZ_JADLPP010000011.1"/>
</dbReference>
<accession>A0A4U8W5G8</accession>
<sequence length="122" mass="14521">MSYGDEIERITEECRWRSARLLDDLAEINRRTADKSRELAEQSAIEMRQVWENMTEELEKAEAEAEKERLAAEERERLEAEAREQREAIARSMQARRSKDVVAPIDEDDEEAQYYQRKSWLV</sequence>
<dbReference type="EMBL" id="LR215973">
    <property type="protein sequence ID" value="VFB01421.1"/>
    <property type="molecule type" value="Genomic_DNA"/>
</dbReference>
<reference evidence="2 3" key="1">
    <citation type="submission" date="2019-02" db="EMBL/GenBank/DDBJ databases">
        <authorList>
            <consortium name="Pathogen Informatics"/>
        </authorList>
    </citation>
    <scope>NUCLEOTIDE SEQUENCE [LARGE SCALE GENOMIC DNA]</scope>
    <source>
        <strain evidence="2 3">3012STDY6756504</strain>
    </source>
</reference>
<gene>
    <name evidence="2" type="ORF">NCTC10797_05239</name>
</gene>
<evidence type="ECO:0000313" key="3">
    <source>
        <dbReference type="Proteomes" id="UP000290439"/>
    </source>
</evidence>
<protein>
    <submittedName>
        <fullName evidence="2">Uncharacterized protein</fullName>
    </submittedName>
</protein>
<dbReference type="Proteomes" id="UP000290439">
    <property type="component" value="Chromosome"/>
</dbReference>
<feature type="region of interest" description="Disordered" evidence="1">
    <location>
        <begin position="62"/>
        <end position="108"/>
    </location>
</feature>
<proteinExistence type="predicted"/>
<organism evidence="2 3">
    <name type="scientific">Nocardia cyriacigeorgica</name>
    <dbReference type="NCBI Taxonomy" id="135487"/>
    <lineage>
        <taxon>Bacteria</taxon>
        <taxon>Bacillati</taxon>
        <taxon>Actinomycetota</taxon>
        <taxon>Actinomycetes</taxon>
        <taxon>Mycobacteriales</taxon>
        <taxon>Nocardiaceae</taxon>
        <taxon>Nocardia</taxon>
    </lineage>
</organism>